<dbReference type="Proteomes" id="UP000028123">
    <property type="component" value="Unassembled WGS sequence"/>
</dbReference>
<organism evidence="2 3">
    <name type="scientific">Paenibacillus tyrfis</name>
    <dbReference type="NCBI Taxonomy" id="1501230"/>
    <lineage>
        <taxon>Bacteria</taxon>
        <taxon>Bacillati</taxon>
        <taxon>Bacillota</taxon>
        <taxon>Bacilli</taxon>
        <taxon>Bacillales</taxon>
        <taxon>Paenibacillaceae</taxon>
        <taxon>Paenibacillus</taxon>
    </lineage>
</organism>
<evidence type="ECO:0000313" key="2">
    <source>
        <dbReference type="EMBL" id="KEQ23913.1"/>
    </source>
</evidence>
<dbReference type="InterPro" id="IPR051604">
    <property type="entry name" value="Ergot_Alk_Oxidoreductase"/>
</dbReference>
<dbReference type="Gene3D" id="3.90.25.10">
    <property type="entry name" value="UDP-galactose 4-epimerase, domain 1"/>
    <property type="match status" value="1"/>
</dbReference>
<dbReference type="AlphaFoldDB" id="A0A081NZP0"/>
<gene>
    <name evidence="2" type="ORF">ET33_11540</name>
</gene>
<evidence type="ECO:0000313" key="3">
    <source>
        <dbReference type="Proteomes" id="UP000028123"/>
    </source>
</evidence>
<sequence length="271" mass="29764">MILITGASGNVGQEIAQQFHGQGHRIRVASRNPGEWPADVEVIAGDLADPAMMHKALLGVRKAFLMAVPGGESFPAVAKTVGVEHLVFLSSSAVEIGADNPITRMHSRMEELIRQSGISFTFLRPGPFMSNALHWAETIRSERRVRAPYGDAGLVPIDPRDIAAVAVASLVSSGHEGRIYTLTGPEIMTPADQVRTIGEVLNQPIEFDNIAESVAREEMKRYMPEEKVDAVLRIRRAASKQQDVRSTIEEVTGQAARTFRQFVEDHIDAYR</sequence>
<dbReference type="EMBL" id="JNVM01000018">
    <property type="protein sequence ID" value="KEQ23913.1"/>
    <property type="molecule type" value="Genomic_DNA"/>
</dbReference>
<feature type="domain" description="NmrA-like" evidence="1">
    <location>
        <begin position="2"/>
        <end position="258"/>
    </location>
</feature>
<evidence type="ECO:0000259" key="1">
    <source>
        <dbReference type="Pfam" id="PF05368"/>
    </source>
</evidence>
<name>A0A081NZP0_9BACL</name>
<reference evidence="2 3" key="1">
    <citation type="submission" date="2014-06" db="EMBL/GenBank/DDBJ databases">
        <title>Draft genome sequence of Paenibacillus sp. MSt1.</title>
        <authorList>
            <person name="Aw Y.K."/>
            <person name="Ong K.S."/>
            <person name="Gan H.M."/>
            <person name="Lee S.M."/>
        </authorList>
    </citation>
    <scope>NUCLEOTIDE SEQUENCE [LARGE SCALE GENOMIC DNA]</scope>
    <source>
        <strain evidence="2 3">MSt1</strain>
    </source>
</reference>
<dbReference type="eggNOG" id="COG0702">
    <property type="taxonomic scope" value="Bacteria"/>
</dbReference>
<protein>
    <recommendedName>
        <fullName evidence="1">NmrA-like domain-containing protein</fullName>
    </recommendedName>
</protein>
<dbReference type="RefSeq" id="WP_036686862.1">
    <property type="nucleotide sequence ID" value="NZ_JNVM01000018.1"/>
</dbReference>
<dbReference type="InterPro" id="IPR008030">
    <property type="entry name" value="NmrA-like"/>
</dbReference>
<dbReference type="OrthoDB" id="339107at2"/>
<dbReference type="Pfam" id="PF05368">
    <property type="entry name" value="NmrA"/>
    <property type="match status" value="1"/>
</dbReference>
<accession>A0A081NZP0</accession>
<proteinExistence type="predicted"/>
<dbReference type="Gene3D" id="3.40.50.720">
    <property type="entry name" value="NAD(P)-binding Rossmann-like Domain"/>
    <property type="match status" value="1"/>
</dbReference>
<dbReference type="PANTHER" id="PTHR43162:SF1">
    <property type="entry name" value="PRESTALK A DIFFERENTIATION PROTEIN A"/>
    <property type="match status" value="1"/>
</dbReference>
<dbReference type="SUPFAM" id="SSF51735">
    <property type="entry name" value="NAD(P)-binding Rossmann-fold domains"/>
    <property type="match status" value="1"/>
</dbReference>
<keyword evidence="3" id="KW-1185">Reference proteome</keyword>
<dbReference type="PANTHER" id="PTHR43162">
    <property type="match status" value="1"/>
</dbReference>
<comment type="caution">
    <text evidence="2">The sequence shown here is derived from an EMBL/GenBank/DDBJ whole genome shotgun (WGS) entry which is preliminary data.</text>
</comment>
<dbReference type="InterPro" id="IPR036291">
    <property type="entry name" value="NAD(P)-bd_dom_sf"/>
</dbReference>